<dbReference type="CDD" id="cd00622">
    <property type="entry name" value="PLPDE_III_ODC"/>
    <property type="match status" value="1"/>
</dbReference>
<comment type="caution">
    <text evidence="12">The sequence shown here is derived from an EMBL/GenBank/DDBJ whole genome shotgun (WGS) entry which is preliminary data.</text>
</comment>
<evidence type="ECO:0000256" key="8">
    <source>
        <dbReference type="PIRSR" id="PIRSR600183-50"/>
    </source>
</evidence>
<evidence type="ECO:0000259" key="11">
    <source>
        <dbReference type="Pfam" id="PF02784"/>
    </source>
</evidence>
<evidence type="ECO:0000256" key="3">
    <source>
        <dbReference type="ARBA" id="ARBA00022898"/>
    </source>
</evidence>
<keyword evidence="13" id="KW-1185">Reference proteome</keyword>
<dbReference type="GO" id="GO:0033387">
    <property type="term" value="P:putrescine biosynthetic process from arginine, via ornithine"/>
    <property type="evidence" value="ECO:0007669"/>
    <property type="project" value="TreeGrafter"/>
</dbReference>
<reference evidence="12 13" key="1">
    <citation type="submission" date="2023-03" db="EMBL/GenBank/DDBJ databases">
        <title>YIM 152171 draft genome.</title>
        <authorList>
            <person name="Yang Z."/>
        </authorList>
    </citation>
    <scope>NUCLEOTIDE SEQUENCE [LARGE SCALE GENOMIC DNA]</scope>
    <source>
        <strain evidence="12 13">YIM 152171</strain>
    </source>
</reference>
<dbReference type="PANTHER" id="PTHR11482">
    <property type="entry name" value="ARGININE/DIAMINOPIMELATE/ORNITHINE DECARBOXYLASE"/>
    <property type="match status" value="1"/>
</dbReference>
<evidence type="ECO:0000256" key="4">
    <source>
        <dbReference type="ARBA" id="ARBA00023239"/>
    </source>
</evidence>
<dbReference type="PANTHER" id="PTHR11482:SF6">
    <property type="entry name" value="ORNITHINE DECARBOXYLASE 1-RELATED"/>
    <property type="match status" value="1"/>
</dbReference>
<comment type="similarity">
    <text evidence="2 9">Belongs to the Orn/Lys/Arg decarboxylase class-II family.</text>
</comment>
<sequence length="389" mass="42075">MADTHCSAAALLARRHSKEPVVCVRPHLLEAQAERLVDAFPGDVLYAVKCNDTPLVLQSLWNGGVRHFDTASINEIRLVRTLLPEATCHFMHPVKSTEAIAEAYFEHGVKRFVLDHVDELTKIVAATDGAEDLELFVRLAVPGQGAMLSLTGKFGVEVAEAVRLVRAVRWHAKEVGLTFHVGSQCVDPQAYRRAIDVAAEVVAETGSVDHLDVGGGFPALYKGDEPEFEAFVAVIETAVAEHGLVCRLQCEPGRALVADGASVLTKVELRRGRSLYLNDGVYGNLAELKWIGPQFPTRLVRPSGEVGGAQEAFDLFGPTCDSIDSMPGPHWIAAEAREGDWVEVGMMGAYSSALKTAFNGFEAGTVAILHDDGWYLPGLREPEQAARAA</sequence>
<dbReference type="PROSITE" id="PS00878">
    <property type="entry name" value="ODR_DC_2_1"/>
    <property type="match status" value="1"/>
</dbReference>
<dbReference type="Pfam" id="PF00278">
    <property type="entry name" value="Orn_DAP_Arg_deC"/>
    <property type="match status" value="1"/>
</dbReference>
<evidence type="ECO:0000256" key="1">
    <source>
        <dbReference type="ARBA" id="ARBA00001933"/>
    </source>
</evidence>
<dbReference type="FunFam" id="3.20.20.10:FF:000008">
    <property type="entry name" value="Ornithine decarboxylase"/>
    <property type="match status" value="1"/>
</dbReference>
<proteinExistence type="inferred from homology"/>
<comment type="catalytic activity">
    <reaction evidence="7">
        <text>L-ornithine + H(+) = putrescine + CO2</text>
        <dbReference type="Rhea" id="RHEA:22964"/>
        <dbReference type="ChEBI" id="CHEBI:15378"/>
        <dbReference type="ChEBI" id="CHEBI:16526"/>
        <dbReference type="ChEBI" id="CHEBI:46911"/>
        <dbReference type="ChEBI" id="CHEBI:326268"/>
        <dbReference type="EC" id="4.1.1.17"/>
    </reaction>
</comment>
<dbReference type="Gene3D" id="3.20.20.10">
    <property type="entry name" value="Alanine racemase"/>
    <property type="match status" value="1"/>
</dbReference>
<dbReference type="PROSITE" id="PS00879">
    <property type="entry name" value="ODR_DC_2_2"/>
    <property type="match status" value="1"/>
</dbReference>
<organism evidence="12 13">
    <name type="scientific">Marinimicrococcus flavescens</name>
    <dbReference type="NCBI Taxonomy" id="3031815"/>
    <lineage>
        <taxon>Bacteria</taxon>
        <taxon>Pseudomonadati</taxon>
        <taxon>Pseudomonadota</taxon>
        <taxon>Alphaproteobacteria</taxon>
        <taxon>Geminicoccales</taxon>
        <taxon>Geminicoccaceae</taxon>
        <taxon>Marinimicrococcus</taxon>
    </lineage>
</organism>
<comment type="cofactor">
    <cofactor evidence="1 8">
        <name>pyridoxal 5'-phosphate</name>
        <dbReference type="ChEBI" id="CHEBI:597326"/>
    </cofactor>
</comment>
<dbReference type="Proteomes" id="UP001301140">
    <property type="component" value="Unassembled WGS sequence"/>
</dbReference>
<dbReference type="SUPFAM" id="SSF50621">
    <property type="entry name" value="Alanine racemase C-terminal domain-like"/>
    <property type="match status" value="1"/>
</dbReference>
<keyword evidence="4" id="KW-0456">Lyase</keyword>
<dbReference type="EMBL" id="JARGEQ010000047">
    <property type="protein sequence ID" value="MDF1585893.1"/>
    <property type="molecule type" value="Genomic_DNA"/>
</dbReference>
<evidence type="ECO:0000313" key="13">
    <source>
        <dbReference type="Proteomes" id="UP001301140"/>
    </source>
</evidence>
<dbReference type="InterPro" id="IPR022644">
    <property type="entry name" value="De-COase2_N"/>
</dbReference>
<dbReference type="PRINTS" id="PR01179">
    <property type="entry name" value="ODADCRBXLASE"/>
</dbReference>
<evidence type="ECO:0000256" key="5">
    <source>
        <dbReference type="ARBA" id="ARBA00034115"/>
    </source>
</evidence>
<evidence type="ECO:0000256" key="2">
    <source>
        <dbReference type="ARBA" id="ARBA00008872"/>
    </source>
</evidence>
<dbReference type="InterPro" id="IPR022643">
    <property type="entry name" value="De-COase2_C"/>
</dbReference>
<evidence type="ECO:0000259" key="10">
    <source>
        <dbReference type="Pfam" id="PF00278"/>
    </source>
</evidence>
<name>A0AAP3V0T3_9PROT</name>
<keyword evidence="3 8" id="KW-0663">Pyridoxal phosphate</keyword>
<dbReference type="Gene3D" id="2.40.37.10">
    <property type="entry name" value="Lyase, Ornithine Decarboxylase, Chain A, domain 1"/>
    <property type="match status" value="1"/>
</dbReference>
<protein>
    <recommendedName>
        <fullName evidence="6">ornithine decarboxylase</fullName>
        <ecNumber evidence="6">4.1.1.17</ecNumber>
    </recommendedName>
</protein>
<dbReference type="SUPFAM" id="SSF51419">
    <property type="entry name" value="PLP-binding barrel"/>
    <property type="match status" value="1"/>
</dbReference>
<dbReference type="PRINTS" id="PR01182">
    <property type="entry name" value="ORNDCRBXLASE"/>
</dbReference>
<feature type="domain" description="Orn/DAP/Arg decarboxylase 2 C-terminal" evidence="10">
    <location>
        <begin position="263"/>
        <end position="348"/>
    </location>
</feature>
<dbReference type="AlphaFoldDB" id="A0AAP3V0T3"/>
<dbReference type="InterPro" id="IPR022657">
    <property type="entry name" value="De-COase2_CS"/>
</dbReference>
<dbReference type="InterPro" id="IPR029066">
    <property type="entry name" value="PLP-binding_barrel"/>
</dbReference>
<dbReference type="GO" id="GO:0004586">
    <property type="term" value="F:ornithine decarboxylase activity"/>
    <property type="evidence" value="ECO:0007669"/>
    <property type="project" value="UniProtKB-EC"/>
</dbReference>
<evidence type="ECO:0000256" key="9">
    <source>
        <dbReference type="RuleBase" id="RU003737"/>
    </source>
</evidence>
<evidence type="ECO:0000256" key="6">
    <source>
        <dbReference type="ARBA" id="ARBA00034138"/>
    </source>
</evidence>
<dbReference type="InterPro" id="IPR022653">
    <property type="entry name" value="De-COase2_pyr-phos_BS"/>
</dbReference>
<comment type="pathway">
    <text evidence="5">Amine and polyamine biosynthesis; putrescine biosynthesis via L-ornithine pathway; putrescine from L-ornithine: step 1/1.</text>
</comment>
<accession>A0AAP3V0T3</accession>
<dbReference type="InterPro" id="IPR000183">
    <property type="entry name" value="Orn/DAP/Arg_de-COase"/>
</dbReference>
<dbReference type="RefSeq" id="WP_327788314.1">
    <property type="nucleotide sequence ID" value="NZ_JARGEQ010000047.1"/>
</dbReference>
<dbReference type="InterPro" id="IPR009006">
    <property type="entry name" value="Ala_racemase/Decarboxylase_C"/>
</dbReference>
<evidence type="ECO:0000256" key="7">
    <source>
        <dbReference type="ARBA" id="ARBA00049127"/>
    </source>
</evidence>
<dbReference type="GO" id="GO:0005737">
    <property type="term" value="C:cytoplasm"/>
    <property type="evidence" value="ECO:0007669"/>
    <property type="project" value="TreeGrafter"/>
</dbReference>
<feature type="active site" description="Proton donor" evidence="8">
    <location>
        <position position="320"/>
    </location>
</feature>
<gene>
    <name evidence="12" type="ORF">PZ740_05780</name>
</gene>
<dbReference type="Pfam" id="PF02784">
    <property type="entry name" value="Orn_Arg_deC_N"/>
    <property type="match status" value="1"/>
</dbReference>
<feature type="domain" description="Orn/DAP/Arg decarboxylase 2 N-terminal" evidence="11">
    <location>
        <begin position="30"/>
        <end position="258"/>
    </location>
</feature>
<dbReference type="InterPro" id="IPR002433">
    <property type="entry name" value="Orn_de-COase"/>
</dbReference>
<feature type="modified residue" description="N6-(pyridoxal phosphate)lysine" evidence="8">
    <location>
        <position position="49"/>
    </location>
</feature>
<dbReference type="EC" id="4.1.1.17" evidence="6"/>
<evidence type="ECO:0000313" key="12">
    <source>
        <dbReference type="EMBL" id="MDF1585893.1"/>
    </source>
</evidence>